<feature type="region of interest" description="Disordered" evidence="6">
    <location>
        <begin position="227"/>
        <end position="268"/>
    </location>
</feature>
<dbReference type="PRINTS" id="PR00755">
    <property type="entry name" value="AFLATOXINBRP"/>
</dbReference>
<feature type="compositionally biased region" description="Polar residues" evidence="6">
    <location>
        <begin position="254"/>
        <end position="263"/>
    </location>
</feature>
<dbReference type="SMART" id="SM00066">
    <property type="entry name" value="GAL4"/>
    <property type="match status" value="1"/>
</dbReference>
<feature type="domain" description="Zn(2)-C6 fungal-type" evidence="7">
    <location>
        <begin position="37"/>
        <end position="67"/>
    </location>
</feature>
<feature type="region of interest" description="Disordered" evidence="6">
    <location>
        <begin position="461"/>
        <end position="480"/>
    </location>
</feature>
<evidence type="ECO:0000313" key="8">
    <source>
        <dbReference type="EMBL" id="KUI60089.1"/>
    </source>
</evidence>
<proteinExistence type="predicted"/>
<dbReference type="PANTHER" id="PTHR31069">
    <property type="entry name" value="OLEATE-ACTIVATED TRANSCRIPTION FACTOR 1-RELATED"/>
    <property type="match status" value="1"/>
</dbReference>
<organism evidence="8 9">
    <name type="scientific">Cytospora mali</name>
    <name type="common">Apple Valsa canker fungus</name>
    <name type="synonym">Valsa mali</name>
    <dbReference type="NCBI Taxonomy" id="578113"/>
    <lineage>
        <taxon>Eukaryota</taxon>
        <taxon>Fungi</taxon>
        <taxon>Dikarya</taxon>
        <taxon>Ascomycota</taxon>
        <taxon>Pezizomycotina</taxon>
        <taxon>Sordariomycetes</taxon>
        <taxon>Sordariomycetidae</taxon>
        <taxon>Diaporthales</taxon>
        <taxon>Cytosporaceae</taxon>
        <taxon>Cytospora</taxon>
    </lineage>
</organism>
<dbReference type="Pfam" id="PF08493">
    <property type="entry name" value="AflR"/>
    <property type="match status" value="1"/>
</dbReference>
<keyword evidence="3" id="KW-0238">DNA-binding</keyword>
<protein>
    <submittedName>
        <fullName evidence="8">Aflatoxin biosynthesis regulatory protein</fullName>
    </submittedName>
</protein>
<dbReference type="OrthoDB" id="2943660at2759"/>
<dbReference type="InterPro" id="IPR050675">
    <property type="entry name" value="OAF3"/>
</dbReference>
<keyword evidence="5" id="KW-0539">Nucleus</keyword>
<dbReference type="GO" id="GO:0003677">
    <property type="term" value="F:DNA binding"/>
    <property type="evidence" value="ECO:0007669"/>
    <property type="project" value="UniProtKB-KW"/>
</dbReference>
<sequence length="541" mass="56996">MTDLQASSQAPNTSSQQPQTPGGHRPTGSNTSKLRYSCHACALSKVKCPKNKPWCSRCESRGIACEYFVSKRPGRKRDSRPQASVSKDDGGQDTINVVGPACSVGHGSWHDNTNTNTNTNNGRAATASASLSRGSGYLNPSVLIPSPPSQDNAMTGTDYPSSLDVLSGLWIPLEPSLSSAAGTMSSDFNDFFTSPIEFSELDGLDIQNTTIKAHVDILKLLIPDDTATTAESGSETSSTTDRPGPSMPSSPSSDGQVLSTRCTSVRGAPESQDCSCLVQALLLMKTLSLSCNSSSSSSTATRSPPQGGTLSFLTAPISPVDGGITHSTNNGSSSNISSDSNGNGNNRISISGNFSTAQSVVAENKATIEAVSTVLRCSCAKDGYLLVILSLIAFKLLGRYAAAAARRQAGDSKSDPGSYLRPVNHDGIVRMSAQLVLSELHRVQRLVNELSLQLKAQRTERRSASSLGKDEGEGKRKGRGEGISVVGARQFGGDRQGSGVVWEGEAMMAPFSAATLEQIEIDLRRRLGVLSSEIIDTLRQS</sequence>
<evidence type="ECO:0000256" key="6">
    <source>
        <dbReference type="SAM" id="MobiDB-lite"/>
    </source>
</evidence>
<evidence type="ECO:0000313" key="9">
    <source>
        <dbReference type="Proteomes" id="UP000078576"/>
    </source>
</evidence>
<feature type="region of interest" description="Disordered" evidence="6">
    <location>
        <begin position="72"/>
        <end position="130"/>
    </location>
</feature>
<feature type="compositionally biased region" description="Basic and acidic residues" evidence="6">
    <location>
        <begin position="461"/>
        <end position="475"/>
    </location>
</feature>
<keyword evidence="9" id="KW-1185">Reference proteome</keyword>
<feature type="compositionally biased region" description="Low complexity" evidence="6">
    <location>
        <begin position="227"/>
        <end position="253"/>
    </location>
</feature>
<feature type="compositionally biased region" description="Low complexity" evidence="6">
    <location>
        <begin position="112"/>
        <end position="121"/>
    </location>
</feature>
<dbReference type="Proteomes" id="UP000078576">
    <property type="component" value="Unassembled WGS sequence"/>
</dbReference>
<dbReference type="PANTHER" id="PTHR31069:SF31">
    <property type="entry name" value="MONODICTYPHENONE CLUSTER TRANSCRIPTION FACTOR-RELATED"/>
    <property type="match status" value="1"/>
</dbReference>
<dbReference type="Pfam" id="PF00172">
    <property type="entry name" value="Zn_clus"/>
    <property type="match status" value="1"/>
</dbReference>
<dbReference type="GO" id="GO:0005634">
    <property type="term" value="C:nucleus"/>
    <property type="evidence" value="ECO:0007669"/>
    <property type="project" value="InterPro"/>
</dbReference>
<dbReference type="GO" id="GO:0045122">
    <property type="term" value="P:aflatoxin biosynthetic process"/>
    <property type="evidence" value="ECO:0007669"/>
    <property type="project" value="InterPro"/>
</dbReference>
<evidence type="ECO:0000256" key="2">
    <source>
        <dbReference type="ARBA" id="ARBA00023015"/>
    </source>
</evidence>
<dbReference type="CDD" id="cd00067">
    <property type="entry name" value="GAL4"/>
    <property type="match status" value="1"/>
</dbReference>
<dbReference type="GO" id="GO:0008270">
    <property type="term" value="F:zinc ion binding"/>
    <property type="evidence" value="ECO:0007669"/>
    <property type="project" value="InterPro"/>
</dbReference>
<name>A0A194V875_CYTMA</name>
<feature type="compositionally biased region" description="Low complexity" evidence="6">
    <location>
        <begin position="322"/>
        <end position="342"/>
    </location>
</feature>
<keyword evidence="2" id="KW-0805">Transcription regulation</keyword>
<dbReference type="InterPro" id="IPR001138">
    <property type="entry name" value="Zn2Cys6_DnaBD"/>
</dbReference>
<evidence type="ECO:0000256" key="4">
    <source>
        <dbReference type="ARBA" id="ARBA00023163"/>
    </source>
</evidence>
<dbReference type="Gene3D" id="4.10.240.10">
    <property type="entry name" value="Zn(2)-C6 fungal-type DNA-binding domain"/>
    <property type="match status" value="1"/>
</dbReference>
<evidence type="ECO:0000256" key="1">
    <source>
        <dbReference type="ARBA" id="ARBA00022723"/>
    </source>
</evidence>
<feature type="region of interest" description="Disordered" evidence="6">
    <location>
        <begin position="1"/>
        <end position="31"/>
    </location>
</feature>
<dbReference type="SUPFAM" id="SSF57701">
    <property type="entry name" value="Zn2/Cys6 DNA-binding domain"/>
    <property type="match status" value="1"/>
</dbReference>
<dbReference type="AlphaFoldDB" id="A0A194V875"/>
<keyword evidence="4" id="KW-0804">Transcription</keyword>
<reference evidence="9" key="1">
    <citation type="submission" date="2014-12" db="EMBL/GenBank/DDBJ databases">
        <title>Genome Sequence of Valsa Canker Pathogens Uncovers a Specific Adaption of Colonization on Woody Bark.</title>
        <authorList>
            <person name="Yin Z."/>
            <person name="Liu H."/>
            <person name="Gao X."/>
            <person name="Li Z."/>
            <person name="Song N."/>
            <person name="Ke X."/>
            <person name="Dai Q."/>
            <person name="Wu Y."/>
            <person name="Sun Y."/>
            <person name="Xu J.-R."/>
            <person name="Kang Z.K."/>
            <person name="Wang L."/>
            <person name="Huang L."/>
        </authorList>
    </citation>
    <scope>NUCLEOTIDE SEQUENCE [LARGE SCALE GENOMIC DNA]</scope>
    <source>
        <strain evidence="9">SXYL134</strain>
    </source>
</reference>
<evidence type="ECO:0000256" key="3">
    <source>
        <dbReference type="ARBA" id="ARBA00023125"/>
    </source>
</evidence>
<dbReference type="InterPro" id="IPR036864">
    <property type="entry name" value="Zn2-C6_fun-type_DNA-bd_sf"/>
</dbReference>
<dbReference type="PROSITE" id="PS50048">
    <property type="entry name" value="ZN2_CY6_FUNGAL_2"/>
    <property type="match status" value="1"/>
</dbReference>
<dbReference type="EMBL" id="KN714743">
    <property type="protein sequence ID" value="KUI60089.1"/>
    <property type="molecule type" value="Genomic_DNA"/>
</dbReference>
<evidence type="ECO:0000256" key="5">
    <source>
        <dbReference type="ARBA" id="ARBA00023242"/>
    </source>
</evidence>
<dbReference type="InterPro" id="IPR013700">
    <property type="entry name" value="AflR"/>
</dbReference>
<feature type="compositionally biased region" description="Polar residues" evidence="6">
    <location>
        <begin position="299"/>
        <end position="312"/>
    </location>
</feature>
<keyword evidence="1" id="KW-0479">Metal-binding</keyword>
<feature type="region of interest" description="Disordered" evidence="6">
    <location>
        <begin position="294"/>
        <end position="342"/>
    </location>
</feature>
<accession>A0A194V875</accession>
<dbReference type="GO" id="GO:0000981">
    <property type="term" value="F:DNA-binding transcription factor activity, RNA polymerase II-specific"/>
    <property type="evidence" value="ECO:0007669"/>
    <property type="project" value="InterPro"/>
</dbReference>
<dbReference type="PROSITE" id="PS00463">
    <property type="entry name" value="ZN2_CY6_FUNGAL_1"/>
    <property type="match status" value="1"/>
</dbReference>
<evidence type="ECO:0000259" key="7">
    <source>
        <dbReference type="PROSITE" id="PS50048"/>
    </source>
</evidence>
<gene>
    <name evidence="8" type="ORF">VP1G_07331</name>
</gene>
<dbReference type="STRING" id="694573.A0A194V875"/>
<feature type="compositionally biased region" description="Polar residues" evidence="6">
    <location>
        <begin position="1"/>
        <end position="20"/>
    </location>
</feature>